<evidence type="ECO:0000313" key="3">
    <source>
        <dbReference type="Proteomes" id="UP000054248"/>
    </source>
</evidence>
<feature type="chain" id="PRO_5005172066" description="Polysaccharide lyase family 14 protein" evidence="1">
    <location>
        <begin position="20"/>
        <end position="322"/>
    </location>
</feature>
<dbReference type="HOGENOM" id="CLU_947298_0_0_1"/>
<organism evidence="2 3">
    <name type="scientific">Tulasnella calospora MUT 4182</name>
    <dbReference type="NCBI Taxonomy" id="1051891"/>
    <lineage>
        <taxon>Eukaryota</taxon>
        <taxon>Fungi</taxon>
        <taxon>Dikarya</taxon>
        <taxon>Basidiomycota</taxon>
        <taxon>Agaricomycotina</taxon>
        <taxon>Agaricomycetes</taxon>
        <taxon>Cantharellales</taxon>
        <taxon>Tulasnellaceae</taxon>
        <taxon>Tulasnella</taxon>
    </lineage>
</organism>
<evidence type="ECO:0000313" key="2">
    <source>
        <dbReference type="EMBL" id="KIO32926.1"/>
    </source>
</evidence>
<name>A0A0C3QU93_9AGAM</name>
<protein>
    <recommendedName>
        <fullName evidence="4">Polysaccharide lyase family 14 protein</fullName>
    </recommendedName>
</protein>
<dbReference type="EMBL" id="KN822951">
    <property type="protein sequence ID" value="KIO32926.1"/>
    <property type="molecule type" value="Genomic_DNA"/>
</dbReference>
<proteinExistence type="predicted"/>
<dbReference type="OrthoDB" id="4584900at2759"/>
<accession>A0A0C3QU93</accession>
<dbReference type="AlphaFoldDB" id="A0A0C3QU93"/>
<keyword evidence="3" id="KW-1185">Reference proteome</keyword>
<evidence type="ECO:0000256" key="1">
    <source>
        <dbReference type="SAM" id="SignalP"/>
    </source>
</evidence>
<gene>
    <name evidence="2" type="ORF">M407DRAFT_18089</name>
</gene>
<reference evidence="2 3" key="1">
    <citation type="submission" date="2014-04" db="EMBL/GenBank/DDBJ databases">
        <authorList>
            <consortium name="DOE Joint Genome Institute"/>
            <person name="Kuo A."/>
            <person name="Girlanda M."/>
            <person name="Perotto S."/>
            <person name="Kohler A."/>
            <person name="Nagy L.G."/>
            <person name="Floudas D."/>
            <person name="Copeland A."/>
            <person name="Barry K.W."/>
            <person name="Cichocki N."/>
            <person name="Veneault-Fourrey C."/>
            <person name="LaButti K."/>
            <person name="Lindquist E.A."/>
            <person name="Lipzen A."/>
            <person name="Lundell T."/>
            <person name="Morin E."/>
            <person name="Murat C."/>
            <person name="Sun H."/>
            <person name="Tunlid A."/>
            <person name="Henrissat B."/>
            <person name="Grigoriev I.V."/>
            <person name="Hibbett D.S."/>
            <person name="Martin F."/>
            <person name="Nordberg H.P."/>
            <person name="Cantor M.N."/>
            <person name="Hua S.X."/>
        </authorList>
    </citation>
    <scope>NUCLEOTIDE SEQUENCE [LARGE SCALE GENOMIC DNA]</scope>
    <source>
        <strain evidence="2 3">MUT 4182</strain>
    </source>
</reference>
<evidence type="ECO:0008006" key="4">
    <source>
        <dbReference type="Google" id="ProtNLM"/>
    </source>
</evidence>
<reference evidence="3" key="2">
    <citation type="submission" date="2015-01" db="EMBL/GenBank/DDBJ databases">
        <title>Evolutionary Origins and Diversification of the Mycorrhizal Mutualists.</title>
        <authorList>
            <consortium name="DOE Joint Genome Institute"/>
            <consortium name="Mycorrhizal Genomics Consortium"/>
            <person name="Kohler A."/>
            <person name="Kuo A."/>
            <person name="Nagy L.G."/>
            <person name="Floudas D."/>
            <person name="Copeland A."/>
            <person name="Barry K.W."/>
            <person name="Cichocki N."/>
            <person name="Veneault-Fourrey C."/>
            <person name="LaButti K."/>
            <person name="Lindquist E.A."/>
            <person name="Lipzen A."/>
            <person name="Lundell T."/>
            <person name="Morin E."/>
            <person name="Murat C."/>
            <person name="Riley R."/>
            <person name="Ohm R."/>
            <person name="Sun H."/>
            <person name="Tunlid A."/>
            <person name="Henrissat B."/>
            <person name="Grigoriev I.V."/>
            <person name="Hibbett D.S."/>
            <person name="Martin F."/>
        </authorList>
    </citation>
    <scope>NUCLEOTIDE SEQUENCE [LARGE SCALE GENOMIC DNA]</scope>
    <source>
        <strain evidence="3">MUT 4182</strain>
    </source>
</reference>
<feature type="signal peptide" evidence="1">
    <location>
        <begin position="1"/>
        <end position="19"/>
    </location>
</feature>
<dbReference type="Proteomes" id="UP000054248">
    <property type="component" value="Unassembled WGS sequence"/>
</dbReference>
<sequence>MILSSLFLTTLAAASAVFAVPASNNNRGARDVSRWSIKDSQVVPRAVPQIIDTGRSELKNARRETNAERMARGLPPMKPRKLFESGTKAAAALKPRTSATPKKTILLYDVNGRSGGNLLGYWSAQFKLNVGDYTGCYYLTTTCSDSITNPTWSSDYYLRNPAAPGVPGNAYGIGYPEIGAVTQSDKDASWDTSTGNYNNAFIAGVPGKILNRGWSLRIAGQNAPPQVTLYHSYQEGNIRNWGTGDYLQSESNIWDCTGANGECFPFWINPAGVRKSAQLVYIPGKYSVLSITSDINKMLLEGAYYSATLVRMYIVDDYVCPN</sequence>
<keyword evidence="1" id="KW-0732">Signal</keyword>